<comment type="caution">
    <text evidence="14">The sequence shown here is derived from an EMBL/GenBank/DDBJ whole genome shotgun (WGS) entry which is preliminary data.</text>
</comment>
<reference evidence="14" key="1">
    <citation type="submission" date="2022-10" db="EMBL/GenBank/DDBJ databases">
        <title>Determination and structural analysis of whole genome sequence of Sarocladium strictum F4-1.</title>
        <authorList>
            <person name="Hu L."/>
            <person name="Jiang Y."/>
        </authorList>
    </citation>
    <scope>NUCLEOTIDE SEQUENCE</scope>
    <source>
        <strain evidence="14">F4-1</strain>
    </source>
</reference>
<evidence type="ECO:0000256" key="13">
    <source>
        <dbReference type="SAM" id="MobiDB-lite"/>
    </source>
</evidence>
<dbReference type="AlphaFoldDB" id="A0AA39GBS2"/>
<feature type="region of interest" description="Disordered" evidence="13">
    <location>
        <begin position="222"/>
        <end position="292"/>
    </location>
</feature>
<evidence type="ECO:0000256" key="8">
    <source>
        <dbReference type="ARBA" id="ARBA00024983"/>
    </source>
</evidence>
<dbReference type="SUPFAM" id="SSF51445">
    <property type="entry name" value="(Trans)glycosidases"/>
    <property type="match status" value="1"/>
</dbReference>
<dbReference type="GO" id="GO:0009277">
    <property type="term" value="C:fungal-type cell wall"/>
    <property type="evidence" value="ECO:0007669"/>
    <property type="project" value="TreeGrafter"/>
</dbReference>
<comment type="similarity">
    <text evidence="2">Belongs to the glycosyl hydrolase 17 family.</text>
</comment>
<dbReference type="Gene3D" id="3.20.20.80">
    <property type="entry name" value="Glycosidases"/>
    <property type="match status" value="1"/>
</dbReference>
<proteinExistence type="inferred from homology"/>
<sequence>MKGSIAAAAIAAMAAGANAHLPHQRAHDLFKRECKPVCTTYVETIYGKPTWIPDAPKPKPTKEAPPPPPPPAPTTTTTITSTTEIPVVPVPEVTVCPTPGTYTIPAQTITVDKTVTVCAAASTHLPPGTHTYGEITTVVESSTTVTCPYATATNGEEAPVTTHVCPEAGVCTVVPGTVTVVETETDIYYACPTTYAPGTYTAPATTVTVTVDQYVVYCPYATSEKPAPPPAPTTQAPPPPPKVEQPKPQAPQPQAPKPQAPKPQAPQAPQEYTPKVSKPQSPSVGGGIAVTGKLGEGGGDHYAITYTPYNPANGDCMDAASVESDIINIKGAGFTTLRIYSTDCNTYETVAPACKKHGLKLIVGVFVKGGCSYSAPDVQEQVDTIAQWADWDSVELVVIGNESIMNGLCTPSELKQLITTCKSKFSGYTGPWTIAETLDIWERSEVPGTLCDVIDVVGANVHAFFNPNVQAQEAGTFVKGQLDILGKMCPGKEALNLECGWPNGGKCNGAACGSPSEQKVALDSIRKEVGDKSVFFSFKNDEWKQGDALDVESHFGCDSYFTSLY</sequence>
<evidence type="ECO:0000256" key="10">
    <source>
        <dbReference type="ARBA" id="ARBA00041495"/>
    </source>
</evidence>
<keyword evidence="5" id="KW-0732">Signal</keyword>
<dbReference type="GO" id="GO:0009986">
    <property type="term" value="C:cell surface"/>
    <property type="evidence" value="ECO:0007669"/>
    <property type="project" value="TreeGrafter"/>
</dbReference>
<accession>A0AA39GBS2</accession>
<feature type="region of interest" description="Disordered" evidence="13">
    <location>
        <begin position="52"/>
        <end position="83"/>
    </location>
</feature>
<dbReference type="Proteomes" id="UP001175261">
    <property type="component" value="Unassembled WGS sequence"/>
</dbReference>
<evidence type="ECO:0000256" key="7">
    <source>
        <dbReference type="ARBA" id="ARBA00023295"/>
    </source>
</evidence>
<feature type="compositionally biased region" description="Pro residues" evidence="13">
    <location>
        <begin position="226"/>
        <end position="266"/>
    </location>
</feature>
<name>A0AA39GBS2_SARSR</name>
<keyword evidence="7" id="KW-0326">Glycosidase</keyword>
<evidence type="ECO:0000256" key="9">
    <source>
        <dbReference type="ARBA" id="ARBA00039284"/>
    </source>
</evidence>
<keyword evidence="3" id="KW-0134">Cell wall</keyword>
<evidence type="ECO:0000256" key="6">
    <source>
        <dbReference type="ARBA" id="ARBA00022801"/>
    </source>
</evidence>
<protein>
    <recommendedName>
        <fullName evidence="9">Probable beta-glucosidase btgE</fullName>
    </recommendedName>
    <alternativeName>
        <fullName evidence="10">Beta-D-glucoside glucohydrolase btgE</fullName>
    </alternativeName>
    <alternativeName>
        <fullName evidence="12">Cellobiase btgE</fullName>
    </alternativeName>
    <alternativeName>
        <fullName evidence="11">Gentiobiase btgE</fullName>
    </alternativeName>
</protein>
<evidence type="ECO:0000256" key="1">
    <source>
        <dbReference type="ARBA" id="ARBA00004191"/>
    </source>
</evidence>
<evidence type="ECO:0000313" key="14">
    <source>
        <dbReference type="EMBL" id="KAK0383217.1"/>
    </source>
</evidence>
<keyword evidence="4" id="KW-0964">Secreted</keyword>
<evidence type="ECO:0000256" key="11">
    <source>
        <dbReference type="ARBA" id="ARBA00041516"/>
    </source>
</evidence>
<evidence type="ECO:0000256" key="3">
    <source>
        <dbReference type="ARBA" id="ARBA00022512"/>
    </source>
</evidence>
<dbReference type="PANTHER" id="PTHR16631:SF24">
    <property type="entry name" value="FAMILY 17 GLUCOSIDASE SCW11-RELATED"/>
    <property type="match status" value="1"/>
</dbReference>
<evidence type="ECO:0000256" key="2">
    <source>
        <dbReference type="ARBA" id="ARBA00008773"/>
    </source>
</evidence>
<organism evidence="14 15">
    <name type="scientific">Sarocladium strictum</name>
    <name type="common">Black bundle disease fungus</name>
    <name type="synonym">Acremonium strictum</name>
    <dbReference type="NCBI Taxonomy" id="5046"/>
    <lineage>
        <taxon>Eukaryota</taxon>
        <taxon>Fungi</taxon>
        <taxon>Dikarya</taxon>
        <taxon>Ascomycota</taxon>
        <taxon>Pezizomycotina</taxon>
        <taxon>Sordariomycetes</taxon>
        <taxon>Hypocreomycetidae</taxon>
        <taxon>Hypocreales</taxon>
        <taxon>Sarocladiaceae</taxon>
        <taxon>Sarocladium</taxon>
    </lineage>
</organism>
<dbReference type="GO" id="GO:0042973">
    <property type="term" value="F:glucan endo-1,3-beta-D-glucosidase activity"/>
    <property type="evidence" value="ECO:0007669"/>
    <property type="project" value="TreeGrafter"/>
</dbReference>
<keyword evidence="6" id="KW-0378">Hydrolase</keyword>
<gene>
    <name evidence="14" type="ORF">NLU13_9130</name>
</gene>
<evidence type="ECO:0000256" key="5">
    <source>
        <dbReference type="ARBA" id="ARBA00022729"/>
    </source>
</evidence>
<dbReference type="GO" id="GO:0005576">
    <property type="term" value="C:extracellular region"/>
    <property type="evidence" value="ECO:0007669"/>
    <property type="project" value="TreeGrafter"/>
</dbReference>
<feature type="compositionally biased region" description="Pro residues" evidence="13">
    <location>
        <begin position="63"/>
        <end position="73"/>
    </location>
</feature>
<dbReference type="InterPro" id="IPR017853">
    <property type="entry name" value="GH"/>
</dbReference>
<evidence type="ECO:0000256" key="12">
    <source>
        <dbReference type="ARBA" id="ARBA00042762"/>
    </source>
</evidence>
<dbReference type="EMBL" id="JAPDFR010000009">
    <property type="protein sequence ID" value="KAK0383217.1"/>
    <property type="molecule type" value="Genomic_DNA"/>
</dbReference>
<keyword evidence="15" id="KW-1185">Reference proteome</keyword>
<evidence type="ECO:0000256" key="4">
    <source>
        <dbReference type="ARBA" id="ARBA00022525"/>
    </source>
</evidence>
<dbReference type="InterPro" id="IPR050732">
    <property type="entry name" value="Beta-glucan_modifiers"/>
</dbReference>
<dbReference type="PRINTS" id="PR01217">
    <property type="entry name" value="PRICHEXTENSN"/>
</dbReference>
<evidence type="ECO:0000313" key="15">
    <source>
        <dbReference type="Proteomes" id="UP001175261"/>
    </source>
</evidence>
<comment type="subcellular location">
    <subcellularLocation>
        <location evidence="1">Secreted</location>
        <location evidence="1">Cell wall</location>
    </subcellularLocation>
</comment>
<comment type="function">
    <text evidence="8">Beta-glucosidases are one of a number of cellulolytic enzymes involved in the degradation of cellulosic biomass. Catalyzes the last step releasing glucose from the inhibitory cellobiose.</text>
</comment>
<feature type="compositionally biased region" description="Low complexity" evidence="13">
    <location>
        <begin position="74"/>
        <end position="83"/>
    </location>
</feature>
<dbReference type="GO" id="GO:0071555">
    <property type="term" value="P:cell wall organization"/>
    <property type="evidence" value="ECO:0007669"/>
    <property type="project" value="TreeGrafter"/>
</dbReference>
<dbReference type="PANTHER" id="PTHR16631">
    <property type="entry name" value="GLUCAN 1,3-BETA-GLUCOSIDASE"/>
    <property type="match status" value="1"/>
</dbReference>